<protein>
    <submittedName>
        <fullName evidence="1">Uncharacterized protein</fullName>
    </submittedName>
</protein>
<reference evidence="1 2" key="1">
    <citation type="submission" date="2014-10" db="EMBL/GenBank/DDBJ databases">
        <title>Draft genome sequence of Novosphingobium subterraneum DSM 12447.</title>
        <authorList>
            <person name="Gan H.M."/>
            <person name="Gan H.Y."/>
            <person name="Savka M.A."/>
        </authorList>
    </citation>
    <scope>NUCLEOTIDE SEQUENCE [LARGE SCALE GENOMIC DNA]</scope>
    <source>
        <strain evidence="1 2">DSM 12447</strain>
    </source>
</reference>
<dbReference type="EMBL" id="JRVC01000023">
    <property type="protein sequence ID" value="KHS43230.1"/>
    <property type="molecule type" value="Genomic_DNA"/>
</dbReference>
<dbReference type="Proteomes" id="UP000031338">
    <property type="component" value="Unassembled WGS sequence"/>
</dbReference>
<accession>A0A0B8ZAG9</accession>
<gene>
    <name evidence="1" type="ORF">NJ75_03859</name>
</gene>
<dbReference type="AlphaFoldDB" id="A0A0B8ZAG9"/>
<sequence length="261" mass="29105">MPISAWGVHDAQHWLEVKDIICRSIEGANFTPKPVWQSAETDIIQSRIVKNLYECDMVVCDISALNPNVMFELGMRLTFKKPVVIVADKDTRLPFDTGVIDTLIYPTDLHFSSIERFMHDLTARITDLHSQVKASTFKPYLDTFGAFTVVDPQSQHVPYEEFVTAQLENIAQTLKALDYRVRLNEENASAERVKGALDSFKGSVDTAKMNALLKSASPEDIARLNREIAESIKDFNGLSVRTDGTVGPRRSAGGLGRTTKS</sequence>
<proteinExistence type="predicted"/>
<dbReference type="Gene3D" id="3.40.50.450">
    <property type="match status" value="1"/>
</dbReference>
<dbReference type="SUPFAM" id="SSF52309">
    <property type="entry name" value="N-(deoxy)ribosyltransferase-like"/>
    <property type="match status" value="1"/>
</dbReference>
<organism evidence="1 2">
    <name type="scientific">Novosphingobium subterraneum</name>
    <dbReference type="NCBI Taxonomy" id="48936"/>
    <lineage>
        <taxon>Bacteria</taxon>
        <taxon>Pseudomonadati</taxon>
        <taxon>Pseudomonadota</taxon>
        <taxon>Alphaproteobacteria</taxon>
        <taxon>Sphingomonadales</taxon>
        <taxon>Sphingomonadaceae</taxon>
        <taxon>Novosphingobium</taxon>
    </lineage>
</organism>
<name>A0A0B8ZAG9_9SPHN</name>
<evidence type="ECO:0000313" key="1">
    <source>
        <dbReference type="EMBL" id="KHS43230.1"/>
    </source>
</evidence>
<evidence type="ECO:0000313" key="2">
    <source>
        <dbReference type="Proteomes" id="UP000031338"/>
    </source>
</evidence>
<keyword evidence="2" id="KW-1185">Reference proteome</keyword>
<dbReference type="STRING" id="48936.NJ75_03859"/>
<comment type="caution">
    <text evidence="1">The sequence shown here is derived from an EMBL/GenBank/DDBJ whole genome shotgun (WGS) entry which is preliminary data.</text>
</comment>